<feature type="signal peptide" evidence="2">
    <location>
        <begin position="1"/>
        <end position="19"/>
    </location>
</feature>
<evidence type="ECO:0000256" key="1">
    <source>
        <dbReference type="SAM" id="MobiDB-lite"/>
    </source>
</evidence>
<dbReference type="PROSITE" id="PS50820">
    <property type="entry name" value="LCCL"/>
    <property type="match status" value="1"/>
</dbReference>
<dbReference type="RefSeq" id="XP_019631219.1">
    <property type="nucleotide sequence ID" value="XM_019775660.1"/>
</dbReference>
<dbReference type="AlphaFoldDB" id="A0A6P4ZBF1"/>
<dbReference type="PANTHER" id="PTHR31331:SF1">
    <property type="entry name" value="CYSTEINE RICH SECRETORY PROTEIN LCCL DOMAIN CONTAINING 2"/>
    <property type="match status" value="1"/>
</dbReference>
<dbReference type="SMART" id="SM00603">
    <property type="entry name" value="LCCL"/>
    <property type="match status" value="1"/>
</dbReference>
<feature type="chain" id="PRO_5028051193" evidence="2">
    <location>
        <begin position="20"/>
        <end position="284"/>
    </location>
</feature>
<evidence type="ECO:0000256" key="2">
    <source>
        <dbReference type="SAM" id="SignalP"/>
    </source>
</evidence>
<gene>
    <name evidence="5" type="primary">LOC109475124</name>
</gene>
<proteinExistence type="predicted"/>
<accession>A0A6P4ZBF1</accession>
<evidence type="ECO:0000259" key="3">
    <source>
        <dbReference type="PROSITE" id="PS50820"/>
    </source>
</evidence>
<dbReference type="SUPFAM" id="SSF69848">
    <property type="entry name" value="LCCL domain"/>
    <property type="match status" value="1"/>
</dbReference>
<reference evidence="5" key="1">
    <citation type="submission" date="2025-08" db="UniProtKB">
        <authorList>
            <consortium name="RefSeq"/>
        </authorList>
    </citation>
    <scope>IDENTIFICATION</scope>
    <source>
        <tissue evidence="5">Gonad</tissue>
    </source>
</reference>
<dbReference type="Proteomes" id="UP000515135">
    <property type="component" value="Unplaced"/>
</dbReference>
<name>A0A6P4ZBF1_BRABE</name>
<keyword evidence="4" id="KW-1185">Reference proteome</keyword>
<dbReference type="Pfam" id="PF03815">
    <property type="entry name" value="LCCL"/>
    <property type="match status" value="1"/>
</dbReference>
<dbReference type="Gene3D" id="2.170.130.20">
    <property type="entry name" value="LCCL-like domain"/>
    <property type="match status" value="1"/>
</dbReference>
<dbReference type="InterPro" id="IPR004043">
    <property type="entry name" value="LCCL"/>
</dbReference>
<keyword evidence="2" id="KW-0732">Signal</keyword>
<organism evidence="4 5">
    <name type="scientific">Branchiostoma belcheri</name>
    <name type="common">Amphioxus</name>
    <dbReference type="NCBI Taxonomy" id="7741"/>
    <lineage>
        <taxon>Eukaryota</taxon>
        <taxon>Metazoa</taxon>
        <taxon>Chordata</taxon>
        <taxon>Cephalochordata</taxon>
        <taxon>Leptocardii</taxon>
        <taxon>Amphioxiformes</taxon>
        <taxon>Branchiostomatidae</taxon>
        <taxon>Branchiostoma</taxon>
    </lineage>
</organism>
<evidence type="ECO:0000313" key="4">
    <source>
        <dbReference type="Proteomes" id="UP000515135"/>
    </source>
</evidence>
<dbReference type="GeneID" id="109475124"/>
<dbReference type="PANTHER" id="PTHR31331">
    <property type="entry name" value="LCCL DOMAIN PROTEIN (AFU_ORTHOLOGUE AFUA_5G08630)"/>
    <property type="match status" value="1"/>
</dbReference>
<protein>
    <submittedName>
        <fullName evidence="5">Uncharacterized protein LOC109475124</fullName>
    </submittedName>
</protein>
<dbReference type="InterPro" id="IPR036609">
    <property type="entry name" value="LCCL_sf"/>
</dbReference>
<evidence type="ECO:0000313" key="5">
    <source>
        <dbReference type="RefSeq" id="XP_019631219.1"/>
    </source>
</evidence>
<sequence>MVYPKTILLAMITVLLEQADQSNRYSNAPGGARTESRGGLIRVVVKPSDARGKATGPGGTGSVFREPTGIKPLPPAARATELPGAVTRVVVKLTDARDKATGPGASTEFSGGLPGLVPPPDVAQPNATAPDTGRYVFPGGLPGMVVTPVRDMEILEESYARVMEIRKHVVTDFEVADCTTTGDEMGNETTTIYCPVGCAAHVKATVWGTGTYKWDSSMCRAAIHNGKLDDSAGGFVTVDKRPLGMMFPGSVRNGVRSTLAVINANRFPKGDKKSFVLRKYKFGE</sequence>
<dbReference type="OrthoDB" id="10070753at2759"/>
<feature type="region of interest" description="Disordered" evidence="1">
    <location>
        <begin position="49"/>
        <end position="68"/>
    </location>
</feature>
<dbReference type="InterPro" id="IPR051957">
    <property type="entry name" value="CRISP-LCCL_domain"/>
</dbReference>
<dbReference type="KEGG" id="bbel:109475124"/>
<feature type="domain" description="LCCL" evidence="3">
    <location>
        <begin position="152"/>
        <end position="267"/>
    </location>
</feature>